<evidence type="ECO:0000256" key="1">
    <source>
        <dbReference type="SAM" id="MobiDB-lite"/>
    </source>
</evidence>
<keyword evidence="2" id="KW-1185">Reference proteome</keyword>
<dbReference type="OrthoDB" id="774557at2759"/>
<feature type="region of interest" description="Disordered" evidence="1">
    <location>
        <begin position="75"/>
        <end position="191"/>
    </location>
</feature>
<dbReference type="KEGG" id="vra:106764757"/>
<feature type="compositionally biased region" description="Low complexity" evidence="1">
    <location>
        <begin position="599"/>
        <end position="615"/>
    </location>
</feature>
<dbReference type="PANTHER" id="PTHR10378">
    <property type="entry name" value="LIM DOMAIN-BINDING PROTEIN"/>
    <property type="match status" value="1"/>
</dbReference>
<dbReference type="AlphaFoldDB" id="A0A1S3UF16"/>
<feature type="compositionally biased region" description="Low complexity" evidence="1">
    <location>
        <begin position="113"/>
        <end position="137"/>
    </location>
</feature>
<feature type="region of interest" description="Disordered" evidence="1">
    <location>
        <begin position="676"/>
        <end position="767"/>
    </location>
</feature>
<feature type="region of interest" description="Disordered" evidence="1">
    <location>
        <begin position="1"/>
        <end position="39"/>
    </location>
</feature>
<dbReference type="STRING" id="3916.A0A1S3UF16"/>
<name>A0A1S3UF16_VIGRR</name>
<evidence type="ECO:0000313" key="3">
    <source>
        <dbReference type="RefSeq" id="XP_014504618.1"/>
    </source>
</evidence>
<accession>A0A1S3UF16</accession>
<feature type="compositionally biased region" description="Low complexity" evidence="1">
    <location>
        <begin position="291"/>
        <end position="312"/>
    </location>
</feature>
<feature type="compositionally biased region" description="Polar residues" evidence="1">
    <location>
        <begin position="14"/>
        <end position="24"/>
    </location>
</feature>
<gene>
    <name evidence="3" type="primary">LOC106764757</name>
</gene>
<feature type="region of interest" description="Disordered" evidence="1">
    <location>
        <begin position="804"/>
        <end position="824"/>
    </location>
</feature>
<feature type="compositionally biased region" description="Polar residues" evidence="1">
    <location>
        <begin position="138"/>
        <end position="177"/>
    </location>
</feature>
<evidence type="ECO:0000313" key="2">
    <source>
        <dbReference type="Proteomes" id="UP000087766"/>
    </source>
</evidence>
<feature type="region of interest" description="Disordered" evidence="1">
    <location>
        <begin position="291"/>
        <end position="322"/>
    </location>
</feature>
<feature type="compositionally biased region" description="Polar residues" evidence="1">
    <location>
        <begin position="729"/>
        <end position="756"/>
    </location>
</feature>
<sequence length="903" mass="98228">MVPPGPPTPLGAQSVPSLLRSNSGMLGGQGGPVPSQTSFPSLVAQRNQFNNMNMIGNMSNVTSLLNQSFPNGIPNSGLAGHGSSQRGGGVDAGAESDPLSGVGSGINFGNALQSNLGNPGSSGQGQSQQFSNASGNQMMSDQQHSQQLELQSFQHSQPSMQQFSAPLNAQQQQQHFQSIRGGMGGVGSVKLEPQVNNDQFGQQQQQLSSRNLAQVKLEPQQLQTMRNMAAVKMEPQHTDQQFLHQQQQQQQQQQQLLHMSRQSSQAAAAHMNHLLQQQRLLQYQQHQQQQQQQLLKAMPQQRPHLPQQFQQQNMRSPVKPPYEPGMCARRLTHYMYQQQHRPEDNNIEFWRKFVAEYFAPNAKKKWCVSMYGSGRQTTGVFPQDVWHCEICNRKPGRGFEATAEVLPRLFKIKYESGTLEELLYVDMPREYHNSSGQIVLDYAKAIQESVFEQLRVVRDGQLRIVFSPDLKICSWEFCARRHEELIPRRLLIPQISQLGAVAQKYQAITQNATPNLSVPELQSNCNMFVASARQLAKALEVPLVNDLGYTKRYVRCLQISEVVNSMKDLIDYSRETRTGPMDSLAKFPRRTSGSSGLHSQAQQSEDHLQQQSQPQQPLPHMVPHTSNGDQNSVQTAAMQITSTNGVTNVNNSVNAASASTTTSTIVGLLHQNSVNSRQNSMNNASSPYGGSSVQIPSPGSSGNVPQAQPNASPFQSPTPSSSNNPQTSHPALTSGNHMGTANSPANIPLQQQQTSHPAEADTTDAQSSVQKIIHDMMMSSQMNGPGGMTGSLGNDMKNVNGILQGSNNSGLNNNGGHVGNGGVNSNSGVGVGGYGTMGLGPSGMSNGMRPVMGHNSIMNGRGGLASLAREQVMNQQDLSTQLLSGLGAVNGFNNLQFDWKPSP</sequence>
<dbReference type="RefSeq" id="XP_014504618.1">
    <property type="nucleotide sequence ID" value="XM_014649132.2"/>
</dbReference>
<dbReference type="GeneID" id="106764757"/>
<organism evidence="2 3">
    <name type="scientific">Vigna radiata var. radiata</name>
    <name type="common">Mung bean</name>
    <name type="synonym">Phaseolus aureus</name>
    <dbReference type="NCBI Taxonomy" id="3916"/>
    <lineage>
        <taxon>Eukaryota</taxon>
        <taxon>Viridiplantae</taxon>
        <taxon>Streptophyta</taxon>
        <taxon>Embryophyta</taxon>
        <taxon>Tracheophyta</taxon>
        <taxon>Spermatophyta</taxon>
        <taxon>Magnoliopsida</taxon>
        <taxon>eudicotyledons</taxon>
        <taxon>Gunneridae</taxon>
        <taxon>Pentapetalae</taxon>
        <taxon>rosids</taxon>
        <taxon>fabids</taxon>
        <taxon>Fabales</taxon>
        <taxon>Fabaceae</taxon>
        <taxon>Papilionoideae</taxon>
        <taxon>50 kb inversion clade</taxon>
        <taxon>NPAAA clade</taxon>
        <taxon>indigoferoid/millettioid clade</taxon>
        <taxon>Phaseoleae</taxon>
        <taxon>Vigna</taxon>
    </lineage>
</organism>
<feature type="compositionally biased region" description="Low complexity" evidence="1">
    <location>
        <begin position="804"/>
        <end position="815"/>
    </location>
</feature>
<feature type="compositionally biased region" description="Polar residues" evidence="1">
    <location>
        <begin position="676"/>
        <end position="711"/>
    </location>
</feature>
<protein>
    <submittedName>
        <fullName evidence="3">Transcriptional corepressor SEUSS isoform X1</fullName>
    </submittedName>
</protein>
<reference evidence="3" key="2">
    <citation type="submission" date="2025-08" db="UniProtKB">
        <authorList>
            <consortium name="RefSeq"/>
        </authorList>
    </citation>
    <scope>IDENTIFICATION</scope>
    <source>
        <tissue evidence="3">Leaf</tissue>
    </source>
</reference>
<dbReference type="InterPro" id="IPR029005">
    <property type="entry name" value="LIM-bd/SEUSS"/>
</dbReference>
<dbReference type="Pfam" id="PF01803">
    <property type="entry name" value="LIM_bind"/>
    <property type="match status" value="1"/>
</dbReference>
<feature type="region of interest" description="Disordered" evidence="1">
    <location>
        <begin position="578"/>
        <end position="631"/>
    </location>
</feature>
<dbReference type="Proteomes" id="UP000087766">
    <property type="component" value="Chromosome 6"/>
</dbReference>
<feature type="compositionally biased region" description="Low complexity" evidence="1">
    <location>
        <begin position="712"/>
        <end position="728"/>
    </location>
</feature>
<reference evidence="2" key="1">
    <citation type="journal article" date="2014" name="Nat. Commun.">
        <title>Genome sequence of mungbean and insights into evolution within Vigna species.</title>
        <authorList>
            <person name="Kang Y.J."/>
            <person name="Kim S.K."/>
            <person name="Kim M.Y."/>
            <person name="Lestari P."/>
            <person name="Kim K.H."/>
            <person name="Ha B.K."/>
            <person name="Jun T.H."/>
            <person name="Hwang W.J."/>
            <person name="Lee T."/>
            <person name="Lee J."/>
            <person name="Shim S."/>
            <person name="Yoon M.Y."/>
            <person name="Jang Y.E."/>
            <person name="Han K.S."/>
            <person name="Taeprayoon P."/>
            <person name="Yoon N."/>
            <person name="Somta P."/>
            <person name="Tanya P."/>
            <person name="Kim K.S."/>
            <person name="Gwag J.G."/>
            <person name="Moon J.K."/>
            <person name="Lee Y.H."/>
            <person name="Park B.S."/>
            <person name="Bombarely A."/>
            <person name="Doyle J.J."/>
            <person name="Jackson S.A."/>
            <person name="Schafleitner R."/>
            <person name="Srinives P."/>
            <person name="Varshney R.K."/>
            <person name="Lee S.H."/>
        </authorList>
    </citation>
    <scope>NUCLEOTIDE SEQUENCE [LARGE SCALE GENOMIC DNA]</scope>
    <source>
        <strain evidence="2">cv. VC1973A</strain>
    </source>
</reference>
<proteinExistence type="predicted"/>